<dbReference type="HOGENOM" id="CLU_921108_0_0_4"/>
<dbReference type="AlphaFoldDB" id="S3CI33"/>
<sequence length="302" mass="32698">MNASSNVSQLDALHLELLHAAIPQQYDTIGVMMPGVAGRIGCRASAYRSAAKRLCRSGAENVESLLAAFLSDAQCRRTQGRGYVQEVLWTVMLAASQVEGIPFAKRLEWLDKLAQCADNWASCDLLGEAVKDFTLPQNEASAFAFLDALIKSRNLWRIRLALVLMLAHMAPAGSRPLKRAVQLSSAPEVLTCAAQSYYGSMGLAWAFSVYAVHDFSLAERVVADLIVNKRIDPATARRTAQKVRESFRSAQAEKAMLSQNIQKALDGMPAGSLPAARNSKPAGGVPAFRRQRLKGTPPSAAL</sequence>
<dbReference type="InterPro" id="IPR016024">
    <property type="entry name" value="ARM-type_fold"/>
</dbReference>
<feature type="region of interest" description="Disordered" evidence="1">
    <location>
        <begin position="268"/>
        <end position="302"/>
    </location>
</feature>
<evidence type="ECO:0008006" key="4">
    <source>
        <dbReference type="Google" id="ProtNLM"/>
    </source>
</evidence>
<dbReference type="InterPro" id="IPR014825">
    <property type="entry name" value="DNA_alkylation"/>
</dbReference>
<dbReference type="PATRIC" id="fig|1203554.3.peg.929"/>
<proteinExistence type="predicted"/>
<name>S3CI33_9BURK</name>
<comment type="caution">
    <text evidence="2">The sequence shown here is derived from an EMBL/GenBank/DDBJ whole genome shotgun (WGS) entry which is preliminary data.</text>
</comment>
<keyword evidence="3" id="KW-1185">Reference proteome</keyword>
<organism evidence="2 3">
    <name type="scientific">Sutterella wadsworthensis HGA0223</name>
    <dbReference type="NCBI Taxonomy" id="1203554"/>
    <lineage>
        <taxon>Bacteria</taxon>
        <taxon>Pseudomonadati</taxon>
        <taxon>Pseudomonadota</taxon>
        <taxon>Betaproteobacteria</taxon>
        <taxon>Burkholderiales</taxon>
        <taxon>Sutterellaceae</taxon>
        <taxon>Sutterella</taxon>
    </lineage>
</organism>
<dbReference type="STRING" id="1203554.HMPREF1476_00909"/>
<protein>
    <recommendedName>
        <fullName evidence="4">DNA alkylation repair enzyme</fullName>
    </recommendedName>
</protein>
<dbReference type="SUPFAM" id="SSF48371">
    <property type="entry name" value="ARM repeat"/>
    <property type="match status" value="1"/>
</dbReference>
<evidence type="ECO:0000313" key="3">
    <source>
        <dbReference type="Proteomes" id="UP000014400"/>
    </source>
</evidence>
<dbReference type="Gene3D" id="1.25.10.90">
    <property type="match status" value="1"/>
</dbReference>
<evidence type="ECO:0000256" key="1">
    <source>
        <dbReference type="SAM" id="MobiDB-lite"/>
    </source>
</evidence>
<reference evidence="2 3" key="1">
    <citation type="submission" date="2013-04" db="EMBL/GenBank/DDBJ databases">
        <title>The Genome Sequence of Sutterella wadsworthensis HGA0223.</title>
        <authorList>
            <consortium name="The Broad Institute Genomics Platform"/>
            <person name="Earl A."/>
            <person name="Ward D."/>
            <person name="Feldgarden M."/>
            <person name="Gevers D."/>
            <person name="Schmidt T.M."/>
            <person name="Dover J."/>
            <person name="Dai D."/>
            <person name="Walker B."/>
            <person name="Young S."/>
            <person name="Zeng Q."/>
            <person name="Gargeya S."/>
            <person name="Fitzgerald M."/>
            <person name="Haas B."/>
            <person name="Abouelleil A."/>
            <person name="Allen A.W."/>
            <person name="Alvarado L."/>
            <person name="Arachchi H.M."/>
            <person name="Berlin A.M."/>
            <person name="Chapman S.B."/>
            <person name="Gainer-Dewar J."/>
            <person name="Goldberg J."/>
            <person name="Griggs A."/>
            <person name="Gujja S."/>
            <person name="Hansen M."/>
            <person name="Howarth C."/>
            <person name="Imamovic A."/>
            <person name="Ireland A."/>
            <person name="Larimer J."/>
            <person name="McCowan C."/>
            <person name="Murphy C."/>
            <person name="Pearson M."/>
            <person name="Poon T.W."/>
            <person name="Priest M."/>
            <person name="Roberts A."/>
            <person name="Saif S."/>
            <person name="Shea T."/>
            <person name="Sisk P."/>
            <person name="Sykes S."/>
            <person name="Wortman J."/>
            <person name="Nusbaum C."/>
            <person name="Birren B."/>
        </authorList>
    </citation>
    <scope>NUCLEOTIDE SEQUENCE [LARGE SCALE GENOMIC DNA]</scope>
    <source>
        <strain evidence="2 3">HGA0223</strain>
    </source>
</reference>
<dbReference type="RefSeq" id="WP_016474230.1">
    <property type="nucleotide sequence ID" value="NZ_KE150480.1"/>
</dbReference>
<accession>S3CI33</accession>
<dbReference type="Pfam" id="PF08713">
    <property type="entry name" value="DNA_alkylation"/>
    <property type="match status" value="1"/>
</dbReference>
<evidence type="ECO:0000313" key="2">
    <source>
        <dbReference type="EMBL" id="EPE00180.1"/>
    </source>
</evidence>
<dbReference type="Proteomes" id="UP000014400">
    <property type="component" value="Unassembled WGS sequence"/>
</dbReference>
<dbReference type="EMBL" id="ATCF01000012">
    <property type="protein sequence ID" value="EPE00180.1"/>
    <property type="molecule type" value="Genomic_DNA"/>
</dbReference>
<gene>
    <name evidence="2" type="ORF">HMPREF1476_00909</name>
</gene>
<dbReference type="eggNOG" id="COG4912">
    <property type="taxonomic scope" value="Bacteria"/>
</dbReference>